<feature type="compositionally biased region" description="Polar residues" evidence="1">
    <location>
        <begin position="937"/>
        <end position="959"/>
    </location>
</feature>
<keyword evidence="4" id="KW-1185">Reference proteome</keyword>
<evidence type="ECO:0000313" key="4">
    <source>
        <dbReference type="Proteomes" id="UP000001593"/>
    </source>
</evidence>
<feature type="compositionally biased region" description="Polar residues" evidence="1">
    <location>
        <begin position="997"/>
        <end position="1010"/>
    </location>
</feature>
<evidence type="ECO:0000313" key="3">
    <source>
        <dbReference type="EMBL" id="EDO31116.1"/>
    </source>
</evidence>
<keyword evidence="2" id="KW-1133">Transmembrane helix</keyword>
<dbReference type="InParanoid" id="A7SYV0"/>
<feature type="compositionally biased region" description="Basic and acidic residues" evidence="1">
    <location>
        <begin position="964"/>
        <end position="975"/>
    </location>
</feature>
<keyword evidence="2" id="KW-0472">Membrane</keyword>
<feature type="region of interest" description="Disordered" evidence="1">
    <location>
        <begin position="380"/>
        <end position="515"/>
    </location>
</feature>
<feature type="region of interest" description="Disordered" evidence="1">
    <location>
        <begin position="626"/>
        <end position="711"/>
    </location>
</feature>
<feature type="region of interest" description="Disordered" evidence="1">
    <location>
        <begin position="779"/>
        <end position="801"/>
    </location>
</feature>
<name>A7SYV0_NEMVE</name>
<dbReference type="AlphaFoldDB" id="A7SYV0"/>
<gene>
    <name evidence="3" type="ORF">NEMVEDRAFT_v1g248144</name>
</gene>
<proteinExistence type="predicted"/>
<dbReference type="Proteomes" id="UP000001593">
    <property type="component" value="Unassembled WGS sequence"/>
</dbReference>
<accession>A7SYV0</accession>
<feature type="compositionally biased region" description="Basic and acidic residues" evidence="1">
    <location>
        <begin position="1041"/>
        <end position="1054"/>
    </location>
</feature>
<evidence type="ECO:0000256" key="1">
    <source>
        <dbReference type="SAM" id="MobiDB-lite"/>
    </source>
</evidence>
<dbReference type="HOGENOM" id="CLU_280098_0_0_1"/>
<feature type="compositionally biased region" description="Basic and acidic residues" evidence="1">
    <location>
        <begin position="1014"/>
        <end position="1029"/>
    </location>
</feature>
<organism evidence="3 4">
    <name type="scientific">Nematostella vectensis</name>
    <name type="common">Starlet sea anemone</name>
    <dbReference type="NCBI Taxonomy" id="45351"/>
    <lineage>
        <taxon>Eukaryota</taxon>
        <taxon>Metazoa</taxon>
        <taxon>Cnidaria</taxon>
        <taxon>Anthozoa</taxon>
        <taxon>Hexacorallia</taxon>
        <taxon>Actiniaria</taxon>
        <taxon>Edwardsiidae</taxon>
        <taxon>Nematostella</taxon>
    </lineage>
</organism>
<reference evidence="3 4" key="1">
    <citation type="journal article" date="2007" name="Science">
        <title>Sea anemone genome reveals ancestral eumetazoan gene repertoire and genomic organization.</title>
        <authorList>
            <person name="Putnam N.H."/>
            <person name="Srivastava M."/>
            <person name="Hellsten U."/>
            <person name="Dirks B."/>
            <person name="Chapman J."/>
            <person name="Salamov A."/>
            <person name="Terry A."/>
            <person name="Shapiro H."/>
            <person name="Lindquist E."/>
            <person name="Kapitonov V.V."/>
            <person name="Jurka J."/>
            <person name="Genikhovich G."/>
            <person name="Grigoriev I.V."/>
            <person name="Lucas S.M."/>
            <person name="Steele R.E."/>
            <person name="Finnerty J.R."/>
            <person name="Technau U."/>
            <person name="Martindale M.Q."/>
            <person name="Rokhsar D.S."/>
        </authorList>
    </citation>
    <scope>NUCLEOTIDE SEQUENCE [LARGE SCALE GENOMIC DNA]</scope>
    <source>
        <strain evidence="4">CH2 X CH6</strain>
    </source>
</reference>
<feature type="transmembrane region" description="Helical" evidence="2">
    <location>
        <begin position="348"/>
        <end position="369"/>
    </location>
</feature>
<dbReference type="OMA" id="RRATNDY"/>
<feature type="region of interest" description="Disordered" evidence="1">
    <location>
        <begin position="871"/>
        <end position="1095"/>
    </location>
</feature>
<feature type="compositionally biased region" description="Basic residues" evidence="1">
    <location>
        <begin position="723"/>
        <end position="735"/>
    </location>
</feature>
<feature type="compositionally biased region" description="Basic and acidic residues" evidence="1">
    <location>
        <begin position="408"/>
        <end position="417"/>
    </location>
</feature>
<keyword evidence="2" id="KW-0812">Transmembrane</keyword>
<feature type="region of interest" description="Disordered" evidence="1">
    <location>
        <begin position="723"/>
        <end position="754"/>
    </location>
</feature>
<feature type="compositionally biased region" description="Low complexity" evidence="1">
    <location>
        <begin position="689"/>
        <end position="705"/>
    </location>
</feature>
<dbReference type="EMBL" id="DS469934">
    <property type="protein sequence ID" value="EDO31116.1"/>
    <property type="molecule type" value="Genomic_DNA"/>
</dbReference>
<sequence>MGLLSSLQPSSIDTTSSIISREESSLPLTPSPFTSSIEDLVTTYTSQILSTMADAPSTMIKSVSLVIFDFKYHCPSNLFAFDSLSTSAISAMVDASSSASASGSQVLPTPVLTQSPPSPTSSILVLVTASPSIGVPTSALSTVVDLESSASKSVSQVLSSPVISPSTVSPVAPSSSIFLPSVNDTEELVVIVLAVPVNEDVSSDEFKSKMEKDLLNMFNEAVKKDSARRRRQVVEETRELSGFIEALKRRDVSSRYNVKHARFRRATNDYRVQVVSVKRVNPESEMVEIQYRVLQGNRIVPAAQVTELTSKLSKGEIGKVMEYTVERRPYPAAVQATAQPATKGTDPVWTAVIVACSVIAIIIILIIYIKCVARKRKRVRSFTPEQVKSDAPSPPVNASRDLPYYREYPTKPKDLYRGKKPRRQRPSSSSESSDEMMANKTLPPLPKHSALEPDVEIHQPREKHLRRIEVKERDERPRKFTEDHARAAERFPTDRRSNISEKRPKSAERYPKRTKQENIEMKHVAGVVENTNQLGQNLLLAHDPMTRPQVPVRLSPLPPLVQTPLITGKSPRGKMNTESGLPQAWKEPVPLQELHNLAVTNLGRELDTSNPDDAMYIQANVERWRNKQRQREKLRQEMREKERAKEEKLKRENVEAENQDQALPPLEMSYDAISRRQKSRRDRWLHNRVGTSDSVDSSSTMGSGTETRLEEEELLKQELERLKRKRKKRKAKKQAQGRVGVSGRVAKSSAQDALRESNWVTDDAPQGVRLVAVRPHDQMDHNTQGAHPQRQHPVAPVSPRQQQSQYIHDLLNNSYPIIPKVGEPASPYVSSPRESVLIDVAEEVPPDVNLYESIAIPDPYVPQYGGSISFEDETSPRYYDNNNTYEEPSLTPAALPESSLTYPNGPVPQPKVFVPTAHARGLTGPTTSSPIKGRPTSARQSPQGTRPTRPSSAHASPSSIYAPRDPRQFAREVPPEPRPFAQEVPQEAPAPRRYGTRPTSAASTQPSLGTSPRYMREPQGTREPKDPYQEARSILENAQRQVDRFERGRPRDEPDAGYSTPQRGSGYSTPQRPPDRGVPRVTRIPPTPGKAAQGQIAALEKAELEAQMLVSRALARARGNVRT</sequence>
<evidence type="ECO:0000256" key="2">
    <source>
        <dbReference type="SAM" id="Phobius"/>
    </source>
</evidence>
<feature type="compositionally biased region" description="Basic and acidic residues" evidence="1">
    <location>
        <begin position="449"/>
        <end position="515"/>
    </location>
</feature>
<protein>
    <submittedName>
        <fullName evidence="3">Uncharacterized protein</fullName>
    </submittedName>
</protein>
<feature type="compositionally biased region" description="Basic and acidic residues" evidence="1">
    <location>
        <begin position="626"/>
        <end position="654"/>
    </location>
</feature>
<feature type="compositionally biased region" description="Polar residues" evidence="1">
    <location>
        <begin position="1059"/>
        <end position="1070"/>
    </location>
</feature>